<organism evidence="1 2">
    <name type="scientific">Cercospora zeae-maydis SCOH1-5</name>
    <dbReference type="NCBI Taxonomy" id="717836"/>
    <lineage>
        <taxon>Eukaryota</taxon>
        <taxon>Fungi</taxon>
        <taxon>Dikarya</taxon>
        <taxon>Ascomycota</taxon>
        <taxon>Pezizomycotina</taxon>
        <taxon>Dothideomycetes</taxon>
        <taxon>Dothideomycetidae</taxon>
        <taxon>Mycosphaerellales</taxon>
        <taxon>Mycosphaerellaceae</taxon>
        <taxon>Cercospora</taxon>
    </lineage>
</organism>
<sequence>MKTLLLSQRVNRMFKGTIDASIKLQGNLWFVQIFDTSAGADVYGDIARANPLLMDRKHGPLSIAKFMRCTDKYYRIKLELAKEYFGFADTARILSEESELEYGSWRRMLIAQSTRPVRYSVGPLSLGFGSLVLGDHEFTNAQELIDDLIRIDLLDRQIDAWDDFDDDD</sequence>
<evidence type="ECO:0000313" key="2">
    <source>
        <dbReference type="Proteomes" id="UP000799539"/>
    </source>
</evidence>
<dbReference type="OrthoDB" id="3856067at2759"/>
<accession>A0A6A6F817</accession>
<dbReference type="Proteomes" id="UP000799539">
    <property type="component" value="Unassembled WGS sequence"/>
</dbReference>
<proteinExistence type="predicted"/>
<protein>
    <submittedName>
        <fullName evidence="1">Uncharacterized protein</fullName>
    </submittedName>
</protein>
<gene>
    <name evidence="1" type="ORF">CERZMDRAFT_100900</name>
</gene>
<name>A0A6A6F817_9PEZI</name>
<keyword evidence="2" id="KW-1185">Reference proteome</keyword>
<dbReference type="AlphaFoldDB" id="A0A6A6F817"/>
<dbReference type="EMBL" id="ML992690">
    <property type="protein sequence ID" value="KAF2208911.1"/>
    <property type="molecule type" value="Genomic_DNA"/>
</dbReference>
<evidence type="ECO:0000313" key="1">
    <source>
        <dbReference type="EMBL" id="KAF2208911.1"/>
    </source>
</evidence>
<reference evidence="1" key="1">
    <citation type="journal article" date="2020" name="Stud. Mycol.">
        <title>101 Dothideomycetes genomes: a test case for predicting lifestyles and emergence of pathogens.</title>
        <authorList>
            <person name="Haridas S."/>
            <person name="Albert R."/>
            <person name="Binder M."/>
            <person name="Bloem J."/>
            <person name="Labutti K."/>
            <person name="Salamov A."/>
            <person name="Andreopoulos B."/>
            <person name="Baker S."/>
            <person name="Barry K."/>
            <person name="Bills G."/>
            <person name="Bluhm B."/>
            <person name="Cannon C."/>
            <person name="Castanera R."/>
            <person name="Culley D."/>
            <person name="Daum C."/>
            <person name="Ezra D."/>
            <person name="Gonzalez J."/>
            <person name="Henrissat B."/>
            <person name="Kuo A."/>
            <person name="Liang C."/>
            <person name="Lipzen A."/>
            <person name="Lutzoni F."/>
            <person name="Magnuson J."/>
            <person name="Mondo S."/>
            <person name="Nolan M."/>
            <person name="Ohm R."/>
            <person name="Pangilinan J."/>
            <person name="Park H.-J."/>
            <person name="Ramirez L."/>
            <person name="Alfaro M."/>
            <person name="Sun H."/>
            <person name="Tritt A."/>
            <person name="Yoshinaga Y."/>
            <person name="Zwiers L.-H."/>
            <person name="Turgeon B."/>
            <person name="Goodwin S."/>
            <person name="Spatafora J."/>
            <person name="Crous P."/>
            <person name="Grigoriev I."/>
        </authorList>
    </citation>
    <scope>NUCLEOTIDE SEQUENCE</scope>
    <source>
        <strain evidence="1">SCOH1-5</strain>
    </source>
</reference>